<comment type="caution">
    <text evidence="1">The sequence shown here is derived from an EMBL/GenBank/DDBJ whole genome shotgun (WGS) entry which is preliminary data.</text>
</comment>
<dbReference type="Proteomes" id="UP000605099">
    <property type="component" value="Unassembled WGS sequence"/>
</dbReference>
<keyword evidence="2" id="KW-1185">Reference proteome</keyword>
<evidence type="ECO:0000313" key="1">
    <source>
        <dbReference type="EMBL" id="GGN51464.1"/>
    </source>
</evidence>
<name>A0ABQ2JR84_9SPHN</name>
<reference evidence="2" key="1">
    <citation type="journal article" date="2019" name="Int. J. Syst. Evol. Microbiol.">
        <title>The Global Catalogue of Microorganisms (GCM) 10K type strain sequencing project: providing services to taxonomists for standard genome sequencing and annotation.</title>
        <authorList>
            <consortium name="The Broad Institute Genomics Platform"/>
            <consortium name="The Broad Institute Genome Sequencing Center for Infectious Disease"/>
            <person name="Wu L."/>
            <person name="Ma J."/>
        </authorList>
    </citation>
    <scope>NUCLEOTIDE SEQUENCE [LARGE SCALE GENOMIC DNA]</scope>
    <source>
        <strain evidence="2">CGMCC 1.6784</strain>
    </source>
</reference>
<dbReference type="NCBIfam" id="TIGR04255">
    <property type="entry name" value="sporadTIGR04255"/>
    <property type="match status" value="1"/>
</dbReference>
<dbReference type="EMBL" id="BMLK01000010">
    <property type="protein sequence ID" value="GGN51464.1"/>
    <property type="molecule type" value="Genomic_DNA"/>
</dbReference>
<organism evidence="1 2">
    <name type="scientific">Novosphingobium indicum</name>
    <dbReference type="NCBI Taxonomy" id="462949"/>
    <lineage>
        <taxon>Bacteria</taxon>
        <taxon>Pseudomonadati</taxon>
        <taxon>Pseudomonadota</taxon>
        <taxon>Alphaproteobacteria</taxon>
        <taxon>Sphingomonadales</taxon>
        <taxon>Sphingomonadaceae</taxon>
        <taxon>Novosphingobium</taxon>
    </lineage>
</organism>
<protein>
    <submittedName>
        <fullName evidence="1">Uncharacterized protein</fullName>
    </submittedName>
</protein>
<sequence length="212" mass="23586">MNGHGIEFSYLRPNGTPAWQLRFDGNTATIECTRYTRWERVWQMGQRHLLTLITAITESGLADEAGIAAISLQYLDQFVGEPAENDFGALFTKSAYLPSAIFDFGDIWHTHSGWFDKMSALGPILNNLNVDTNFAADKSERPVVAGIMHLQQLRYEQKLSLNDFIGSQAGVFDDVMKLLHDNNKSLIASLLVPEMASRIGIMLSEAAEAKGF</sequence>
<proteinExistence type="predicted"/>
<accession>A0ABQ2JR84</accession>
<gene>
    <name evidence="1" type="ORF">GCM10011349_24040</name>
</gene>
<dbReference type="InterPro" id="IPR026349">
    <property type="entry name" value="CHP04255"/>
</dbReference>
<evidence type="ECO:0000313" key="2">
    <source>
        <dbReference type="Proteomes" id="UP000605099"/>
    </source>
</evidence>